<dbReference type="GO" id="GO:0008270">
    <property type="term" value="F:zinc ion binding"/>
    <property type="evidence" value="ECO:0007669"/>
    <property type="project" value="UniProtKB-KW"/>
</dbReference>
<dbReference type="PANTHER" id="PTHR45686:SF4">
    <property type="entry name" value="ADP-RIBOSYLATION FACTOR GTPASE ACTIVATING PROTEIN 3, ISOFORM H"/>
    <property type="match status" value="1"/>
</dbReference>
<dbReference type="GO" id="GO:0000139">
    <property type="term" value="C:Golgi membrane"/>
    <property type="evidence" value="ECO:0007669"/>
    <property type="project" value="GOC"/>
</dbReference>
<feature type="domain" description="Arf-GAP" evidence="7">
    <location>
        <begin position="8"/>
        <end position="93"/>
    </location>
</feature>
<dbReference type="InterPro" id="IPR038508">
    <property type="entry name" value="ArfGAP_dom_sf"/>
</dbReference>
<accession>G0V2T6</accession>
<sequence>MSHSVEDTRAFREILERDSECKRCFECDALNPQWCDVNHGIFICLDCSGVHRSLGVHLSFVRSSTMDGWTNWRPEKLKQMKIGGNRRAREYFERSGVPKAPIAVRYKSLGALRYASMLEAEALGQPFDEDAWQPPEWYDRMIQNDLKQNEFGGTPPPAPQQHHPISGMRGQRDDDIGNVTGQWLNKLSDGFSTLSKKTKEMAESAGTQARSLMNEADVSDVKSKLASGWGALTGLATQVSSKLLNTTTEDELSVLSDMTQNAKMATEEGTASIDSNSRFESQLSSRKA</sequence>
<protein>
    <submittedName>
        <fullName evidence="8">Uncharacterized protein TCIL3000_11_14750</fullName>
    </submittedName>
</protein>
<evidence type="ECO:0000313" key="8">
    <source>
        <dbReference type="EMBL" id="CCC95958.1"/>
    </source>
</evidence>
<evidence type="ECO:0000256" key="3">
    <source>
        <dbReference type="ARBA" id="ARBA00022771"/>
    </source>
</evidence>
<evidence type="ECO:0000256" key="6">
    <source>
        <dbReference type="SAM" id="MobiDB-lite"/>
    </source>
</evidence>
<dbReference type="VEuPathDB" id="TriTrypDB:TcIL3000.11.14750"/>
<evidence type="ECO:0000256" key="5">
    <source>
        <dbReference type="PROSITE-ProRule" id="PRU00288"/>
    </source>
</evidence>
<dbReference type="AlphaFoldDB" id="G0V2T6"/>
<dbReference type="SMART" id="SM00105">
    <property type="entry name" value="ArfGap"/>
    <property type="match status" value="1"/>
</dbReference>
<feature type="region of interest" description="Disordered" evidence="6">
    <location>
        <begin position="259"/>
        <end position="288"/>
    </location>
</feature>
<dbReference type="SUPFAM" id="SSF57863">
    <property type="entry name" value="ArfGap/RecO-like zinc finger"/>
    <property type="match status" value="1"/>
</dbReference>
<name>G0V2T6_TRYCI</name>
<dbReference type="Gene3D" id="1.10.220.150">
    <property type="entry name" value="Arf GTPase activating protein"/>
    <property type="match status" value="1"/>
</dbReference>
<dbReference type="InterPro" id="IPR001164">
    <property type="entry name" value="ArfGAP_dom"/>
</dbReference>
<dbReference type="CDD" id="cd08830">
    <property type="entry name" value="ArfGap_ArfGap1"/>
    <property type="match status" value="1"/>
</dbReference>
<evidence type="ECO:0000256" key="2">
    <source>
        <dbReference type="ARBA" id="ARBA00022723"/>
    </source>
</evidence>
<gene>
    <name evidence="8" type="ORF">TCIL3000_11_14750</name>
</gene>
<dbReference type="GO" id="GO:0048205">
    <property type="term" value="P:COPI coating of Golgi vesicle"/>
    <property type="evidence" value="ECO:0007669"/>
    <property type="project" value="TreeGrafter"/>
</dbReference>
<dbReference type="PROSITE" id="PS50115">
    <property type="entry name" value="ARFGAP"/>
    <property type="match status" value="1"/>
</dbReference>
<evidence type="ECO:0000259" key="7">
    <source>
        <dbReference type="PROSITE" id="PS50115"/>
    </source>
</evidence>
<dbReference type="InterPro" id="IPR037278">
    <property type="entry name" value="ARFGAP/RecO"/>
</dbReference>
<keyword evidence="2" id="KW-0479">Metal-binding</keyword>
<reference evidence="8" key="1">
    <citation type="journal article" date="2012" name="Proc. Natl. Acad. Sci. U.S.A.">
        <title>Antigenic diversity is generated by distinct evolutionary mechanisms in African trypanosome species.</title>
        <authorList>
            <person name="Jackson A.P."/>
            <person name="Berry A."/>
            <person name="Aslett M."/>
            <person name="Allison H.C."/>
            <person name="Burton P."/>
            <person name="Vavrova-Anderson J."/>
            <person name="Brown R."/>
            <person name="Browne H."/>
            <person name="Corton N."/>
            <person name="Hauser H."/>
            <person name="Gamble J."/>
            <person name="Gilderthorp R."/>
            <person name="Marcello L."/>
            <person name="McQuillan J."/>
            <person name="Otto T.D."/>
            <person name="Quail M.A."/>
            <person name="Sanders M.J."/>
            <person name="van Tonder A."/>
            <person name="Ginger M.L."/>
            <person name="Field M.C."/>
            <person name="Barry J.D."/>
            <person name="Hertz-Fowler C."/>
            <person name="Berriman M."/>
        </authorList>
    </citation>
    <scope>NUCLEOTIDE SEQUENCE</scope>
    <source>
        <strain evidence="8">IL3000</strain>
    </source>
</reference>
<evidence type="ECO:0000256" key="4">
    <source>
        <dbReference type="ARBA" id="ARBA00022833"/>
    </source>
</evidence>
<dbReference type="PANTHER" id="PTHR45686">
    <property type="entry name" value="ADP-RIBOSYLATION FACTOR GTPASE ACTIVATING PROTEIN 3, ISOFORM H-RELATED"/>
    <property type="match status" value="1"/>
</dbReference>
<evidence type="ECO:0000256" key="1">
    <source>
        <dbReference type="ARBA" id="ARBA00022468"/>
    </source>
</evidence>
<proteinExistence type="predicted"/>
<dbReference type="EMBL" id="HE575324">
    <property type="protein sequence ID" value="CCC95958.1"/>
    <property type="molecule type" value="Genomic_DNA"/>
</dbReference>
<organism evidence="8">
    <name type="scientific">Trypanosoma congolense (strain IL3000)</name>
    <dbReference type="NCBI Taxonomy" id="1068625"/>
    <lineage>
        <taxon>Eukaryota</taxon>
        <taxon>Discoba</taxon>
        <taxon>Euglenozoa</taxon>
        <taxon>Kinetoplastea</taxon>
        <taxon>Metakinetoplastina</taxon>
        <taxon>Trypanosomatida</taxon>
        <taxon>Trypanosomatidae</taxon>
        <taxon>Trypanosoma</taxon>
        <taxon>Nannomonas</taxon>
    </lineage>
</organism>
<dbReference type="GO" id="GO:0005096">
    <property type="term" value="F:GTPase activator activity"/>
    <property type="evidence" value="ECO:0007669"/>
    <property type="project" value="UniProtKB-KW"/>
</dbReference>
<keyword evidence="1" id="KW-0343">GTPase activation</keyword>
<feature type="compositionally biased region" description="Polar residues" evidence="6">
    <location>
        <begin position="272"/>
        <end position="288"/>
    </location>
</feature>
<keyword evidence="4" id="KW-0862">Zinc</keyword>
<dbReference type="Pfam" id="PF01412">
    <property type="entry name" value="ArfGap"/>
    <property type="match status" value="1"/>
</dbReference>
<feature type="region of interest" description="Disordered" evidence="6">
    <location>
        <begin position="150"/>
        <end position="169"/>
    </location>
</feature>
<dbReference type="PRINTS" id="PR00405">
    <property type="entry name" value="REVINTRACTNG"/>
</dbReference>
<keyword evidence="3 5" id="KW-0863">Zinc-finger</keyword>